<feature type="non-terminal residue" evidence="1">
    <location>
        <position position="218"/>
    </location>
</feature>
<name>A0AAW4C574_PSEPU</name>
<sequence>HLEIPDPLDEAHAIKTTYQYSGENFLGNGASGLVWDKESNRDQLYRFVGNSYNYHTTVSHYLDGKVSKTVRHTFNRFHLMTEQVTDEAGCILTVSTEYHDKAGSFESQDVRVQLPKKMTKTWTQRDTQLHRKEWVETDYDTDGNLVRETLANGMIMLREFYPASGAKGCPPDPDGFKRNLKSLTVYPAEGEPAKVLRTRYTYRSLPRLATAQAPRQAD</sequence>
<feature type="non-terminal residue" evidence="1">
    <location>
        <position position="1"/>
    </location>
</feature>
<evidence type="ECO:0000313" key="1">
    <source>
        <dbReference type="EMBL" id="MBF8739402.1"/>
    </source>
</evidence>
<dbReference type="EMBL" id="JADLKB010000102">
    <property type="protein sequence ID" value="MBF8739402.1"/>
    <property type="molecule type" value="Genomic_DNA"/>
</dbReference>
<dbReference type="AlphaFoldDB" id="A0AAW4C574"/>
<gene>
    <name evidence="1" type="ORF">IR015_28805</name>
</gene>
<dbReference type="Proteomes" id="UP000639504">
    <property type="component" value="Unassembled WGS sequence"/>
</dbReference>
<evidence type="ECO:0000313" key="2">
    <source>
        <dbReference type="Proteomes" id="UP000639504"/>
    </source>
</evidence>
<protein>
    <submittedName>
        <fullName evidence="1">Sugar-binding protein</fullName>
    </submittedName>
</protein>
<proteinExistence type="predicted"/>
<accession>A0AAW4C574</accession>
<organism evidence="1 2">
    <name type="scientific">Pseudomonas putida</name>
    <name type="common">Arthrobacter siderocapsulatus</name>
    <dbReference type="NCBI Taxonomy" id="303"/>
    <lineage>
        <taxon>Bacteria</taxon>
        <taxon>Pseudomonadati</taxon>
        <taxon>Pseudomonadota</taxon>
        <taxon>Gammaproteobacteria</taxon>
        <taxon>Pseudomonadales</taxon>
        <taxon>Pseudomonadaceae</taxon>
        <taxon>Pseudomonas</taxon>
    </lineage>
</organism>
<comment type="caution">
    <text evidence="1">The sequence shown here is derived from an EMBL/GenBank/DDBJ whole genome shotgun (WGS) entry which is preliminary data.</text>
</comment>
<reference evidence="1" key="1">
    <citation type="submission" date="2020-10" db="EMBL/GenBank/DDBJ databases">
        <title>Genome sequences of Pseudomonas isolates.</title>
        <authorList>
            <person name="Wessels L."/>
            <person name="Reich F."/>
            <person name="Hammerl J."/>
        </authorList>
    </citation>
    <scope>NUCLEOTIDE SEQUENCE</scope>
    <source>
        <strain evidence="1">20-MO00640-0</strain>
    </source>
</reference>